<dbReference type="InterPro" id="IPR045055">
    <property type="entry name" value="DNA2/NAM7-like"/>
</dbReference>
<dbReference type="InterPro" id="IPR027417">
    <property type="entry name" value="P-loop_NTPase"/>
</dbReference>
<evidence type="ECO:0000259" key="7">
    <source>
        <dbReference type="Pfam" id="PF13087"/>
    </source>
</evidence>
<organism evidence="8">
    <name type="scientific">Brassica cretica</name>
    <name type="common">Mustard</name>
    <dbReference type="NCBI Taxonomy" id="69181"/>
    <lineage>
        <taxon>Eukaryota</taxon>
        <taxon>Viridiplantae</taxon>
        <taxon>Streptophyta</taxon>
        <taxon>Embryophyta</taxon>
        <taxon>Tracheophyta</taxon>
        <taxon>Spermatophyta</taxon>
        <taxon>Magnoliopsida</taxon>
        <taxon>eudicotyledons</taxon>
        <taxon>Gunneridae</taxon>
        <taxon>Pentapetalae</taxon>
        <taxon>rosids</taxon>
        <taxon>malvids</taxon>
        <taxon>Brassicales</taxon>
        <taxon>Brassicaceae</taxon>
        <taxon>Brassiceae</taxon>
        <taxon>Brassica</taxon>
    </lineage>
</organism>
<evidence type="ECO:0000256" key="2">
    <source>
        <dbReference type="ARBA" id="ARBA00022801"/>
    </source>
</evidence>
<keyword evidence="1" id="KW-0547">Nucleotide-binding</keyword>
<dbReference type="CDD" id="cd18042">
    <property type="entry name" value="DEXXQc_SETX"/>
    <property type="match status" value="1"/>
</dbReference>
<gene>
    <name evidence="8" type="ORF">F2Q70_00006619</name>
</gene>
<dbReference type="Pfam" id="PF13086">
    <property type="entry name" value="AAA_11"/>
    <property type="match status" value="2"/>
</dbReference>
<feature type="domain" description="DNA2/NAM7 helicase-like C-terminal" evidence="7">
    <location>
        <begin position="457"/>
        <end position="654"/>
    </location>
</feature>
<evidence type="ECO:0000313" key="8">
    <source>
        <dbReference type="EMBL" id="KAF2575258.1"/>
    </source>
</evidence>
<dbReference type="Gene3D" id="3.40.50.300">
    <property type="entry name" value="P-loop containing nucleotide triphosphate hydrolases"/>
    <property type="match status" value="2"/>
</dbReference>
<dbReference type="GO" id="GO:0004386">
    <property type="term" value="F:helicase activity"/>
    <property type="evidence" value="ECO:0007669"/>
    <property type="project" value="UniProtKB-KW"/>
</dbReference>
<dbReference type="Pfam" id="PF13087">
    <property type="entry name" value="AAA_12"/>
    <property type="match status" value="1"/>
</dbReference>
<dbReference type="PANTHER" id="PTHR10887">
    <property type="entry name" value="DNA2/NAM7 HELICASE FAMILY"/>
    <property type="match status" value="1"/>
</dbReference>
<comment type="caution">
    <text evidence="8">The sequence shown here is derived from an EMBL/GenBank/DDBJ whole genome shotgun (WGS) entry which is preliminary data.</text>
</comment>
<feature type="domain" description="DNA2/NAM7 helicase helicase" evidence="6">
    <location>
        <begin position="197"/>
        <end position="359"/>
    </location>
</feature>
<reference evidence="8" key="1">
    <citation type="submission" date="2019-12" db="EMBL/GenBank/DDBJ databases">
        <title>Genome sequencing and annotation of Brassica cretica.</title>
        <authorList>
            <person name="Studholme D.J."/>
            <person name="Sarris P.F."/>
        </authorList>
    </citation>
    <scope>NUCLEOTIDE SEQUENCE</scope>
    <source>
        <strain evidence="8">PFS-102/07</strain>
        <tissue evidence="8">Leaf</tissue>
    </source>
</reference>
<dbReference type="GO" id="GO:0016787">
    <property type="term" value="F:hydrolase activity"/>
    <property type="evidence" value="ECO:0007669"/>
    <property type="project" value="UniProtKB-KW"/>
</dbReference>
<accession>A0A8S9IZZ1</accession>
<sequence>MAIDKGKLQEEEEASAGTRFHKIILGWDYKQLAKENERKSRKDSKGKLSVVKNTYKDADDYFETFEPLLFEEVKAQILQNQDAEEASVCKMRLVMECSEADEFHILLVTYEHEEDESLAPNDLLLLSIEEVKGSSFPSSYGFAVVENRQSNLLRLRMYLAEEVVQITENTKYSRTQPFIQSLTNMRSLITSSASLLDKRVFSLKGPPGTGKTQTILSILGAILHATPARVQSKENGLKRRFQMTIEEKDNHWAQASPWMLSVNPRDAIMPEDGDDGFFPTSGNDMKPEVVDSNRKHRKRVLVCAPSNSALDEIVLRLLTTGLRDENAQTYTPKIVRIGVRAHHSVMSVSLDHLVAQKLGSAIDKPKQGTTGTDVDSIRTSILDEAAIVFATLSFSGSPLLAKSNRGFDVVIIDEAAQAVEPATLIPLATRCKQVFLVGDPKQLPATVISTVAQDSGYGTSMFERLQKAGYPVNMLKTQYRMHPEIRSFPSKEFYEEALEDGSDIEAQTTRDWHKYRCFGPFCFFDMHEGKESQHPGATGSRVNLDEVEFVLLIYHRLVTMYPELKSSSQLAIISPYNYQVKALKDRFKEMFGAEADKVVAINTVDGFQGREKDVTIFSCVRANDKGEIGFLSNSHRMNVGITRAKSSVLVVGSAATLKSDPLWKNLVESAEKRNRLFKVSKPMNDFFSEENLERMKVAEKDMEIPDALGFEDEAPPLAANYGGNDDYDFGDGGALAEED</sequence>
<keyword evidence="3" id="KW-0347">Helicase</keyword>
<dbReference type="AlphaFoldDB" id="A0A8S9IZZ1"/>
<dbReference type="SUPFAM" id="SSF52540">
    <property type="entry name" value="P-loop containing nucleoside triphosphate hydrolases"/>
    <property type="match status" value="1"/>
</dbReference>
<dbReference type="CDD" id="cd18808">
    <property type="entry name" value="SF1_C_Upf1"/>
    <property type="match status" value="1"/>
</dbReference>
<proteinExistence type="predicted"/>
<evidence type="ECO:0000259" key="6">
    <source>
        <dbReference type="Pfam" id="PF13086"/>
    </source>
</evidence>
<dbReference type="GO" id="GO:0005524">
    <property type="term" value="F:ATP binding"/>
    <property type="evidence" value="ECO:0007669"/>
    <property type="project" value="UniProtKB-KW"/>
</dbReference>
<dbReference type="EMBL" id="QGKY02001015">
    <property type="protein sequence ID" value="KAF2575258.1"/>
    <property type="molecule type" value="Genomic_DNA"/>
</dbReference>
<evidence type="ECO:0000256" key="1">
    <source>
        <dbReference type="ARBA" id="ARBA00022741"/>
    </source>
</evidence>
<dbReference type="InterPro" id="IPR041679">
    <property type="entry name" value="DNA2/NAM7-like_C"/>
</dbReference>
<dbReference type="PANTHER" id="PTHR10887:SF538">
    <property type="entry name" value="HELICASE MAGATAMA 3-RELATED"/>
    <property type="match status" value="1"/>
</dbReference>
<dbReference type="FunFam" id="3.40.50.300:FF:000326">
    <property type="entry name" value="P-loop containing nucleoside triphosphate hydrolase"/>
    <property type="match status" value="1"/>
</dbReference>
<dbReference type="InterPro" id="IPR047187">
    <property type="entry name" value="SF1_C_Upf1"/>
</dbReference>
<keyword evidence="2" id="KW-0378">Hydrolase</keyword>
<feature type="domain" description="DNA2/NAM7 helicase helicase" evidence="6">
    <location>
        <begin position="375"/>
        <end position="449"/>
    </location>
</feature>
<evidence type="ECO:0000256" key="3">
    <source>
        <dbReference type="ARBA" id="ARBA00022806"/>
    </source>
</evidence>
<protein>
    <recommendedName>
        <fullName evidence="9">AAA+ ATPase domain-containing protein</fullName>
    </recommendedName>
</protein>
<evidence type="ECO:0000256" key="4">
    <source>
        <dbReference type="ARBA" id="ARBA00022840"/>
    </source>
</evidence>
<name>A0A8S9IZZ1_BRACR</name>
<evidence type="ECO:0008006" key="9">
    <source>
        <dbReference type="Google" id="ProtNLM"/>
    </source>
</evidence>
<dbReference type="GO" id="GO:0005694">
    <property type="term" value="C:chromosome"/>
    <property type="evidence" value="ECO:0007669"/>
    <property type="project" value="UniProtKB-ARBA"/>
</dbReference>
<feature type="region of interest" description="Disordered" evidence="5">
    <location>
        <begin position="715"/>
        <end position="739"/>
    </location>
</feature>
<evidence type="ECO:0000256" key="5">
    <source>
        <dbReference type="SAM" id="MobiDB-lite"/>
    </source>
</evidence>
<keyword evidence="4" id="KW-0067">ATP-binding</keyword>
<dbReference type="InterPro" id="IPR041677">
    <property type="entry name" value="DNA2/NAM7_AAA_11"/>
</dbReference>